<dbReference type="KEGG" id="dni:HX89_08225"/>
<dbReference type="AlphaFoldDB" id="A0A075JI15"/>
<dbReference type="OrthoDB" id="3268903at2"/>
<sequence length="214" mass="23873">MRKYAQAERHALCDTALRLGPDAPTLCVGWNVRDLMAHLAMRERRPEALGILVPQVRDASERTRERYALRPFEDLVDMVRKGPHEFSPFRIPAVDAHANLQEYFIHHEDILRAQLPAADQDGVRVLGADLQNALYDALPTAARMTLRRSAMRVAALCPGHAPLALNSPSEPIGEFIVAGQPSEVLLHLAGRMSFVEFEGEPDDINRFVAEPRGI</sequence>
<name>A0A075JI15_9MICO</name>
<proteinExistence type="predicted"/>
<dbReference type="NCBIfam" id="TIGR03083">
    <property type="entry name" value="maleylpyruvate isomerase family mycothiol-dependent enzyme"/>
    <property type="match status" value="1"/>
</dbReference>
<dbReference type="Proteomes" id="UP000027986">
    <property type="component" value="Chromosome"/>
</dbReference>
<dbReference type="NCBIfam" id="TIGR03085">
    <property type="entry name" value="TIGR03085 family metal-binding protein"/>
    <property type="match status" value="1"/>
</dbReference>
<dbReference type="eggNOG" id="COG0243">
    <property type="taxonomic scope" value="Bacteria"/>
</dbReference>
<dbReference type="SUPFAM" id="SSF109854">
    <property type="entry name" value="DinB/YfiT-like putative metalloenzymes"/>
    <property type="match status" value="1"/>
</dbReference>
<organism evidence="1 2">
    <name type="scientific">Dermacoccus nishinomiyaensis</name>
    <dbReference type="NCBI Taxonomy" id="1274"/>
    <lineage>
        <taxon>Bacteria</taxon>
        <taxon>Bacillati</taxon>
        <taxon>Actinomycetota</taxon>
        <taxon>Actinomycetes</taxon>
        <taxon>Micrococcales</taxon>
        <taxon>Dermacoccaceae</taxon>
        <taxon>Dermacoccus</taxon>
    </lineage>
</organism>
<dbReference type="InterPro" id="IPR034660">
    <property type="entry name" value="DinB/YfiT-like"/>
</dbReference>
<dbReference type="InterPro" id="IPR017519">
    <property type="entry name" value="CHP03085"/>
</dbReference>
<reference evidence="1 2" key="1">
    <citation type="submission" date="2014-07" db="EMBL/GenBank/DDBJ databases">
        <title>Genome Sequencing of Dermacoccus nishinomiyaensis.</title>
        <authorList>
            <person name="Hong K.W."/>
            <person name="Chan K.G."/>
        </authorList>
    </citation>
    <scope>NUCLEOTIDE SEQUENCE [LARGE SCALE GENOMIC DNA]</scope>
    <source>
        <strain evidence="1 2">M25</strain>
    </source>
</reference>
<keyword evidence="2" id="KW-1185">Reference proteome</keyword>
<evidence type="ECO:0000313" key="2">
    <source>
        <dbReference type="Proteomes" id="UP000027986"/>
    </source>
</evidence>
<dbReference type="GeneID" id="41841128"/>
<accession>A0A075JI15</accession>
<dbReference type="InterPro" id="IPR017517">
    <property type="entry name" value="Maleyloyr_isom"/>
</dbReference>
<dbReference type="HOGENOM" id="CLU_1287934_0_0_11"/>
<gene>
    <name evidence="1" type="ORF">HX89_08225</name>
</gene>
<evidence type="ECO:0000313" key="1">
    <source>
        <dbReference type="EMBL" id="AIF40927.1"/>
    </source>
</evidence>
<protein>
    <submittedName>
        <fullName evidence="1">Uncharacterized protein</fullName>
    </submittedName>
</protein>
<dbReference type="RefSeq" id="WP_006943812.1">
    <property type="nucleotide sequence ID" value="NZ_CAKZHM010000045.1"/>
</dbReference>
<dbReference type="STRING" id="1274.HX89_08225"/>
<dbReference type="EMBL" id="CP008889">
    <property type="protein sequence ID" value="AIF40927.1"/>
    <property type="molecule type" value="Genomic_DNA"/>
</dbReference>